<feature type="transmembrane region" description="Helical" evidence="2">
    <location>
        <begin position="439"/>
        <end position="457"/>
    </location>
</feature>
<feature type="region of interest" description="Disordered" evidence="1">
    <location>
        <begin position="663"/>
        <end position="733"/>
    </location>
</feature>
<comment type="caution">
    <text evidence="3">The sequence shown here is derived from an EMBL/GenBank/DDBJ whole genome shotgun (WGS) entry which is preliminary data.</text>
</comment>
<evidence type="ECO:0000313" key="3">
    <source>
        <dbReference type="EMBL" id="KAF7432676.1"/>
    </source>
</evidence>
<feature type="region of interest" description="Disordered" evidence="1">
    <location>
        <begin position="987"/>
        <end position="1030"/>
    </location>
</feature>
<gene>
    <name evidence="3" type="ORF">PC9H_004618</name>
</gene>
<feature type="region of interest" description="Disordered" evidence="1">
    <location>
        <begin position="1039"/>
        <end position="1058"/>
    </location>
</feature>
<evidence type="ECO:0000256" key="1">
    <source>
        <dbReference type="SAM" id="MobiDB-lite"/>
    </source>
</evidence>
<feature type="compositionally biased region" description="Basic residues" evidence="1">
    <location>
        <begin position="683"/>
        <end position="693"/>
    </location>
</feature>
<evidence type="ECO:0000256" key="2">
    <source>
        <dbReference type="SAM" id="Phobius"/>
    </source>
</evidence>
<keyword evidence="2" id="KW-1133">Transmembrane helix</keyword>
<dbReference type="Proteomes" id="UP000623687">
    <property type="component" value="Unassembled WGS sequence"/>
</dbReference>
<keyword evidence="2" id="KW-0812">Transmembrane</keyword>
<dbReference type="RefSeq" id="XP_036632703.1">
    <property type="nucleotide sequence ID" value="XM_036774201.1"/>
</dbReference>
<feature type="transmembrane region" description="Helical" evidence="2">
    <location>
        <begin position="60"/>
        <end position="78"/>
    </location>
</feature>
<accession>A0A8H6ZY14</accession>
<feature type="transmembrane region" description="Helical" evidence="2">
    <location>
        <begin position="98"/>
        <end position="122"/>
    </location>
</feature>
<feature type="compositionally biased region" description="Low complexity" evidence="1">
    <location>
        <begin position="708"/>
        <end position="719"/>
    </location>
</feature>
<name>A0A8H6ZY14_PLEOS</name>
<feature type="compositionally biased region" description="Polar residues" evidence="1">
    <location>
        <begin position="1098"/>
        <end position="1113"/>
    </location>
</feature>
<feature type="transmembrane region" description="Helical" evidence="2">
    <location>
        <begin position="469"/>
        <end position="491"/>
    </location>
</feature>
<proteinExistence type="predicted"/>
<feature type="region of interest" description="Disordered" evidence="1">
    <location>
        <begin position="1098"/>
        <end position="1121"/>
    </location>
</feature>
<protein>
    <submittedName>
        <fullName evidence="3">Uncharacterized protein</fullName>
    </submittedName>
</protein>
<dbReference type="EMBL" id="JACETU010000003">
    <property type="protein sequence ID" value="KAF7432676.1"/>
    <property type="molecule type" value="Genomic_DNA"/>
</dbReference>
<feature type="region of interest" description="Disordered" evidence="1">
    <location>
        <begin position="259"/>
        <end position="278"/>
    </location>
</feature>
<feature type="transmembrane region" description="Helical" evidence="2">
    <location>
        <begin position="6"/>
        <end position="27"/>
    </location>
</feature>
<reference evidence="3" key="1">
    <citation type="submission" date="2019-07" db="EMBL/GenBank/DDBJ databases">
        <authorList>
            <person name="Palmer J.M."/>
        </authorList>
    </citation>
    <scope>NUCLEOTIDE SEQUENCE</scope>
    <source>
        <strain evidence="3">PC9</strain>
    </source>
</reference>
<keyword evidence="4" id="KW-1185">Reference proteome</keyword>
<sequence length="1229" mass="131620">MIPLIPTLVLAFVSFACSAFVILRIVIPILPPHPLSKRVAPAEFGLPNFRSLSAADKSHIWLASFDILAIGIFVWQAVNEHIGGPTSMGVAEDPLSAVRLWFALTVRQTCLLVVAGLTLLHVRMGRSVSFGAKHWILWSPTVLLILTSTALAGVLAGAGMDTLFLGLLAYSSSLAVLSTISFACLIVTLVMIKRNLLAIQDVHDPWPPAREVEEKPRPSFATEEVDALRDGASWITSNASTSSRHNSISAWSFSTHHTAAASSQHGHARHPGTASHTSIPPKSSYWFGSSTVALNVPPVPPLPSPYGPLSPTAEALGDPDPFRRIPTPLPEHPRQRFGSQTSWLTSVDGSQPTLSAWSFPASSVHEGTIRMNASNASIADLHAELLPSTAVSRPNTPALSNAQVLGGYGYAPGTYEAEKGLAALATSSSTSLDVSLYKAAGWLLMIWVPLALSFPYLGLLTGKAEPSAVVNILLVLSVTLSSPLLALNIMLRSPIPIPHGLFDSHSDLPANVIRGPSPAGTSTTYMNKFSHEYKRSTSASVTVVEGRRSGDVWLSKGDAIDGKNRVGRALEMLAPRPKLSVLPLEEKEDDDLTPPLPIQMDDSSHHDFSHNSTPQSHMTAEMGRLRKEASNLSDKLEVAFTSRIMVAERHYSAMAKTVVVDASPDKQGSAPQEAGMTTAVKRASMRHSAHLRSRSVSSIQPAEDYSNPGTPTGSVFGTSPSPPPSFPLPPTPPNVRAARLAKLKHKKSFSSGEKFSSSPEGFYFGAVDDINQIDALTAGVLPVLVPGLKVGSGMKIKKGDYSPPTTWTRAARGPSGPGVSKARKAIVKPEEFGALPGQAHSTPARRKPKVADASTRKKHHFSLPSLGLGKDGVHSLASEIKNALETHVNQYVSTPSNVDISSRRITVYGGESLEHLEVRQRSESATKRDALSRALSTRSLGLRADVPHSVDNSLRLSNASIGLPPSAASTATLFELEAEIGMALESPPQAESTPHNTIAPRTTTRSRPPPLPLTHSNMYSVDTNERRSSRRSSIVYIKSNENQNEHDTPPQTHANNDLEAITDSTGSTRSAFAQWSSRAVRPLIPKASKLHRKMTSIVSENNGAGSSSTKGQTSSPRGLRPLSLLQDRDTNAQVNSTVADGYATQGSTRPLTLGGKKQKSRMALTVVDENGENVPPMARDAGKKLKPLKLARSETAKMRGVLRKHEVLPDVVVRPPSNADQLIGYAYSS</sequence>
<feature type="transmembrane region" description="Helical" evidence="2">
    <location>
        <begin position="134"/>
        <end position="156"/>
    </location>
</feature>
<feature type="compositionally biased region" description="Pro residues" evidence="1">
    <location>
        <begin position="720"/>
        <end position="733"/>
    </location>
</feature>
<feature type="transmembrane region" description="Helical" evidence="2">
    <location>
        <begin position="168"/>
        <end position="192"/>
    </location>
</feature>
<organism evidence="3 4">
    <name type="scientific">Pleurotus ostreatus</name>
    <name type="common">Oyster mushroom</name>
    <name type="synonym">White-rot fungus</name>
    <dbReference type="NCBI Taxonomy" id="5322"/>
    <lineage>
        <taxon>Eukaryota</taxon>
        <taxon>Fungi</taxon>
        <taxon>Dikarya</taxon>
        <taxon>Basidiomycota</taxon>
        <taxon>Agaricomycotina</taxon>
        <taxon>Agaricomycetes</taxon>
        <taxon>Agaricomycetidae</taxon>
        <taxon>Agaricales</taxon>
        <taxon>Pleurotineae</taxon>
        <taxon>Pleurotaceae</taxon>
        <taxon>Pleurotus</taxon>
    </lineage>
</organism>
<feature type="region of interest" description="Disordered" evidence="1">
    <location>
        <begin position="834"/>
        <end position="865"/>
    </location>
</feature>
<evidence type="ECO:0000313" key="4">
    <source>
        <dbReference type="Proteomes" id="UP000623687"/>
    </source>
</evidence>
<dbReference type="VEuPathDB" id="FungiDB:PC9H_004618"/>
<dbReference type="GeneID" id="59374436"/>
<dbReference type="AlphaFoldDB" id="A0A8H6ZY14"/>
<dbReference type="OrthoDB" id="2529242at2759"/>
<keyword evidence="2" id="KW-0472">Membrane</keyword>